<dbReference type="STRING" id="391735.Veis_3098"/>
<proteinExistence type="predicted"/>
<dbReference type="Proteomes" id="UP000000374">
    <property type="component" value="Chromosome"/>
</dbReference>
<feature type="region of interest" description="Disordered" evidence="1">
    <location>
        <begin position="1"/>
        <end position="24"/>
    </location>
</feature>
<accession>A1WMH4</accession>
<sequence length="119" mass="13227">MWRNPVLEQATQQPAEYPPAGARQRVDRCGLAKADRLTQLRELREVDDLQQTQTTPPQAEPRMKTGRGPCVLTQRPAEAARISMPMLCDRATAASTCAAYCRRYFLEVSSCSSSTRLAA</sequence>
<name>A1WMH4_VEREI</name>
<feature type="region of interest" description="Disordered" evidence="1">
    <location>
        <begin position="42"/>
        <end position="69"/>
    </location>
</feature>
<organism evidence="2 3">
    <name type="scientific">Verminephrobacter eiseniae (strain EF01-2)</name>
    <dbReference type="NCBI Taxonomy" id="391735"/>
    <lineage>
        <taxon>Bacteria</taxon>
        <taxon>Pseudomonadati</taxon>
        <taxon>Pseudomonadota</taxon>
        <taxon>Betaproteobacteria</taxon>
        <taxon>Burkholderiales</taxon>
        <taxon>Comamonadaceae</taxon>
        <taxon>Verminephrobacter</taxon>
    </lineage>
</organism>
<reference evidence="3" key="1">
    <citation type="submission" date="2006-12" db="EMBL/GenBank/DDBJ databases">
        <title>Complete sequence of chromosome 1 of Verminephrobacter eiseniae EF01-2.</title>
        <authorList>
            <person name="Copeland A."/>
            <person name="Lucas S."/>
            <person name="Lapidus A."/>
            <person name="Barry K."/>
            <person name="Detter J.C."/>
            <person name="Glavina del Rio T."/>
            <person name="Dalin E."/>
            <person name="Tice H."/>
            <person name="Pitluck S."/>
            <person name="Chertkov O."/>
            <person name="Brettin T."/>
            <person name="Bruce D."/>
            <person name="Han C."/>
            <person name="Tapia R."/>
            <person name="Gilna P."/>
            <person name="Schmutz J."/>
            <person name="Larimer F."/>
            <person name="Land M."/>
            <person name="Hauser L."/>
            <person name="Kyrpides N."/>
            <person name="Kim E."/>
            <person name="Stahl D."/>
            <person name="Richardson P."/>
        </authorList>
    </citation>
    <scope>NUCLEOTIDE SEQUENCE [LARGE SCALE GENOMIC DNA]</scope>
    <source>
        <strain evidence="3">EF01-2</strain>
    </source>
</reference>
<protein>
    <submittedName>
        <fullName evidence="2">Uncharacterized protein</fullName>
    </submittedName>
</protein>
<evidence type="ECO:0000313" key="2">
    <source>
        <dbReference type="EMBL" id="ABM58831.1"/>
    </source>
</evidence>
<dbReference type="KEGG" id="vei:Veis_3098"/>
<gene>
    <name evidence="2" type="ordered locus">Veis_3098</name>
</gene>
<evidence type="ECO:0000256" key="1">
    <source>
        <dbReference type="SAM" id="MobiDB-lite"/>
    </source>
</evidence>
<dbReference type="EMBL" id="CP000542">
    <property type="protein sequence ID" value="ABM58831.1"/>
    <property type="molecule type" value="Genomic_DNA"/>
</dbReference>
<dbReference type="AlphaFoldDB" id="A1WMH4"/>
<evidence type="ECO:0000313" key="3">
    <source>
        <dbReference type="Proteomes" id="UP000000374"/>
    </source>
</evidence>
<keyword evidence="3" id="KW-1185">Reference proteome</keyword>
<dbReference type="HOGENOM" id="CLU_2060465_0_0_4"/>